<organism evidence="7 8">
    <name type="scientific">Caldalkalibacillus horti</name>
    <dbReference type="NCBI Taxonomy" id="77523"/>
    <lineage>
        <taxon>Bacteria</taxon>
        <taxon>Bacillati</taxon>
        <taxon>Bacillota</taxon>
        <taxon>Bacilli</taxon>
        <taxon>Bacillales</taxon>
        <taxon>Bacillaceae</taxon>
        <taxon>Caldalkalibacillus</taxon>
    </lineage>
</organism>
<keyword evidence="2" id="KW-0805">Transcription regulation</keyword>
<evidence type="ECO:0000256" key="2">
    <source>
        <dbReference type="ARBA" id="ARBA00023015"/>
    </source>
</evidence>
<dbReference type="EMBL" id="JAUSTY010000022">
    <property type="protein sequence ID" value="MDQ0168024.1"/>
    <property type="molecule type" value="Genomic_DNA"/>
</dbReference>
<evidence type="ECO:0000256" key="1">
    <source>
        <dbReference type="ARBA" id="ARBA00010641"/>
    </source>
</evidence>
<evidence type="ECO:0000259" key="5">
    <source>
        <dbReference type="Pfam" id="PF04542"/>
    </source>
</evidence>
<evidence type="ECO:0000313" key="7">
    <source>
        <dbReference type="EMBL" id="MDQ0168024.1"/>
    </source>
</evidence>
<dbReference type="PANTHER" id="PTHR43133:SF51">
    <property type="entry name" value="RNA POLYMERASE SIGMA FACTOR"/>
    <property type="match status" value="1"/>
</dbReference>
<dbReference type="CDD" id="cd06171">
    <property type="entry name" value="Sigma70_r4"/>
    <property type="match status" value="1"/>
</dbReference>
<dbReference type="Gene3D" id="1.10.1740.10">
    <property type="match status" value="1"/>
</dbReference>
<protein>
    <submittedName>
        <fullName evidence="7">RNA polymerase sigma-70 factor (ECF subfamily)</fullName>
    </submittedName>
</protein>
<dbReference type="InterPro" id="IPR036388">
    <property type="entry name" value="WH-like_DNA-bd_sf"/>
</dbReference>
<dbReference type="SUPFAM" id="SSF88659">
    <property type="entry name" value="Sigma3 and sigma4 domains of RNA polymerase sigma factors"/>
    <property type="match status" value="1"/>
</dbReference>
<evidence type="ECO:0000259" key="6">
    <source>
        <dbReference type="Pfam" id="PF08281"/>
    </source>
</evidence>
<comment type="caution">
    <text evidence="7">The sequence shown here is derived from an EMBL/GenBank/DDBJ whole genome shotgun (WGS) entry which is preliminary data.</text>
</comment>
<gene>
    <name evidence="7" type="ORF">J2S11_003954</name>
</gene>
<dbReference type="InterPro" id="IPR007627">
    <property type="entry name" value="RNA_pol_sigma70_r2"/>
</dbReference>
<keyword evidence="4" id="KW-0804">Transcription</keyword>
<dbReference type="InterPro" id="IPR013325">
    <property type="entry name" value="RNA_pol_sigma_r2"/>
</dbReference>
<dbReference type="Pfam" id="PF04542">
    <property type="entry name" value="Sigma70_r2"/>
    <property type="match status" value="1"/>
</dbReference>
<evidence type="ECO:0000313" key="8">
    <source>
        <dbReference type="Proteomes" id="UP001235840"/>
    </source>
</evidence>
<comment type="similarity">
    <text evidence="1">Belongs to the sigma-70 factor family. ECF subfamily.</text>
</comment>
<feature type="domain" description="RNA polymerase sigma-70 region 2" evidence="5">
    <location>
        <begin position="26"/>
        <end position="90"/>
    </location>
</feature>
<reference evidence="7 8" key="1">
    <citation type="submission" date="2023-07" db="EMBL/GenBank/DDBJ databases">
        <title>Genomic Encyclopedia of Type Strains, Phase IV (KMG-IV): sequencing the most valuable type-strain genomes for metagenomic binning, comparative biology and taxonomic classification.</title>
        <authorList>
            <person name="Goeker M."/>
        </authorList>
    </citation>
    <scope>NUCLEOTIDE SEQUENCE [LARGE SCALE GENOMIC DNA]</scope>
    <source>
        <strain evidence="7 8">DSM 12751</strain>
    </source>
</reference>
<dbReference type="SUPFAM" id="SSF88946">
    <property type="entry name" value="Sigma2 domain of RNA polymerase sigma factors"/>
    <property type="match status" value="1"/>
</dbReference>
<dbReference type="InterPro" id="IPR039425">
    <property type="entry name" value="RNA_pol_sigma-70-like"/>
</dbReference>
<dbReference type="NCBIfam" id="TIGR02937">
    <property type="entry name" value="sigma70-ECF"/>
    <property type="match status" value="1"/>
</dbReference>
<dbReference type="InterPro" id="IPR013324">
    <property type="entry name" value="RNA_pol_sigma_r3/r4-like"/>
</dbReference>
<dbReference type="RefSeq" id="WP_307397437.1">
    <property type="nucleotide sequence ID" value="NZ_BAAADK010000017.1"/>
</dbReference>
<keyword evidence="3" id="KW-0731">Sigma factor</keyword>
<dbReference type="Gene3D" id="1.10.10.10">
    <property type="entry name" value="Winged helix-like DNA-binding domain superfamily/Winged helix DNA-binding domain"/>
    <property type="match status" value="1"/>
</dbReference>
<dbReference type="PANTHER" id="PTHR43133">
    <property type="entry name" value="RNA POLYMERASE ECF-TYPE SIGMA FACTO"/>
    <property type="match status" value="1"/>
</dbReference>
<dbReference type="InterPro" id="IPR014284">
    <property type="entry name" value="RNA_pol_sigma-70_dom"/>
</dbReference>
<dbReference type="Pfam" id="PF08281">
    <property type="entry name" value="Sigma70_r4_2"/>
    <property type="match status" value="1"/>
</dbReference>
<dbReference type="InterPro" id="IPR013249">
    <property type="entry name" value="RNA_pol_sigma70_r4_t2"/>
</dbReference>
<evidence type="ECO:0000256" key="3">
    <source>
        <dbReference type="ARBA" id="ARBA00023082"/>
    </source>
</evidence>
<proteinExistence type="inferred from homology"/>
<name>A0ABT9W455_9BACI</name>
<dbReference type="Proteomes" id="UP001235840">
    <property type="component" value="Unassembled WGS sequence"/>
</dbReference>
<accession>A0ABT9W455</accession>
<sequence length="188" mass="22897">MEQDQWLYFLRTNFYELDHNAQKITYNEYRKLVYRDIYFLYRNHELAEDIVQETFFKVVDKAPKAKSIHKAWIIRIARNYAYDLFKKNKKYHHVPEPQVINDKKAPFLLPTVADQVEDHIRNEILHEALQALKPVYRQVLFMYYIEEKSYNEIAQKLGTSEQALAQMLVRARKKLYHYFSKRWVDADE</sequence>
<keyword evidence="8" id="KW-1185">Reference proteome</keyword>
<evidence type="ECO:0000256" key="4">
    <source>
        <dbReference type="ARBA" id="ARBA00023163"/>
    </source>
</evidence>
<feature type="domain" description="RNA polymerase sigma factor 70 region 4 type 2" evidence="6">
    <location>
        <begin position="123"/>
        <end position="175"/>
    </location>
</feature>